<proteinExistence type="predicted"/>
<dbReference type="AlphaFoldDB" id="A0A6M3X550"/>
<gene>
    <name evidence="1" type="ORF">MM171A02296_0005</name>
</gene>
<sequence>MSVRETYYSTHRGINVYQRTLGLTIRYVAYYAGDEYVASEPDTVYAWIDRRLGPEEEAPEEGPLEVYVEDYRGCSIYASTETGLYHTLCVPGFSGSLSEVKDRIDAYQEAQVEELKEEEVTEEEEEPIIPVVIVEAPALPFYAAWLKPIVEYLGALTENVMNYATLKLAPLKDGVLALVTLPADIITALNEGIPALFQKTRNKGADIATETLKEVVHGTEPWMSEIEAALGEVQSGAFDVLNKAVADGTAAAGDGDPGASVEALEAMKARILQVAIANFTLHAIVESGSLGQMEFMKDLDPMVISKFGLDQIVSRATLLPIEKAVLTPAEQAYNRAYPNMIPAASNLIEMVVKEVIPLDRFKAEMLKLGFKESWSQAIWDAHFIPPDYTQIREALYRGVVTAEQYQALKRLVDLDPRFDTIWDGLLEQVPPLSELVNQRVKEVLDQGTFTRYVGYYGLSPEWAERIWAAHFIPPTLGDLLTAWRRGVIDTARLDELMVIVDLDPRFKDVFDTRRYVDPSVTQARFMFETGAIDETRVHEIVLRNGYNEQDAADITHWIIGFQERRFRTSYLQALATGATYDAYTEEEVEEAVTEAGYTPEVSEWLIKGAAAREATRAARLKAPSPKLLSLGDLKKAYMQDLLTEDEYRRDLLMKGYETGEVDLLVQLLNAEKVTTIAGGKKVALSQAELLNAWRYEQVSEDHVRIELSLRGLSEDEINILIETKKRQWGMI</sequence>
<organism evidence="1">
    <name type="scientific">viral metagenome</name>
    <dbReference type="NCBI Taxonomy" id="1070528"/>
    <lineage>
        <taxon>unclassified sequences</taxon>
        <taxon>metagenomes</taxon>
        <taxon>organismal metagenomes</taxon>
    </lineage>
</organism>
<accession>A0A6M3X550</accession>
<reference evidence="1" key="1">
    <citation type="submission" date="2020-03" db="EMBL/GenBank/DDBJ databases">
        <title>The deep terrestrial virosphere.</title>
        <authorList>
            <person name="Holmfeldt K."/>
            <person name="Nilsson E."/>
            <person name="Simone D."/>
            <person name="Lopez-Fernandez M."/>
            <person name="Wu X."/>
            <person name="de Brujin I."/>
            <person name="Lundin D."/>
            <person name="Andersson A."/>
            <person name="Bertilsson S."/>
            <person name="Dopson M."/>
        </authorList>
    </citation>
    <scope>NUCLEOTIDE SEQUENCE</scope>
    <source>
        <strain evidence="1">MM171A02296</strain>
    </source>
</reference>
<name>A0A6M3X550_9ZZZZ</name>
<dbReference type="EMBL" id="MT143927">
    <property type="protein sequence ID" value="QJH92872.1"/>
    <property type="molecule type" value="Genomic_DNA"/>
</dbReference>
<evidence type="ECO:0000313" key="1">
    <source>
        <dbReference type="EMBL" id="QJH92872.1"/>
    </source>
</evidence>
<protein>
    <submittedName>
        <fullName evidence="1">Uncharacterized protein</fullName>
    </submittedName>
</protein>